<proteinExistence type="predicted"/>
<evidence type="ECO:0000256" key="1">
    <source>
        <dbReference type="SAM" id="SignalP"/>
    </source>
</evidence>
<dbReference type="AlphaFoldDB" id="A0AAV1KRV9"/>
<dbReference type="InterPro" id="IPR036682">
    <property type="entry name" value="OS_D_A10/PebIII_sf"/>
</dbReference>
<sequence length="193" mass="21912">MWSKISMILTLISIVVTEVTVPGIDRTMSEGVRSLGYKIVYGDEDMMDINEVIKDTEKIDGLKSKINLNEAIPPLPAQDVKCLMSTDNHCTKDMYEIKGVLIQAMKNDCAKCSAEEKKNAGKVIASMMAHDPVAWKTFRSRCALLIKSQKSFQRQKKLRLKIIGHPQEIHDSNNRYILPGAKVRVKRYQMEKL</sequence>
<reference evidence="2 3" key="1">
    <citation type="submission" date="2023-11" db="EMBL/GenBank/DDBJ databases">
        <authorList>
            <person name="Hedman E."/>
            <person name="Englund M."/>
            <person name="Stromberg M."/>
            <person name="Nyberg Akerstrom W."/>
            <person name="Nylinder S."/>
            <person name="Jareborg N."/>
            <person name="Kallberg Y."/>
            <person name="Kronander E."/>
        </authorList>
    </citation>
    <scope>NUCLEOTIDE SEQUENCE [LARGE SCALE GENOMIC DNA]</scope>
</reference>
<dbReference type="Proteomes" id="UP001314205">
    <property type="component" value="Unassembled WGS sequence"/>
</dbReference>
<evidence type="ECO:0000313" key="3">
    <source>
        <dbReference type="Proteomes" id="UP001314205"/>
    </source>
</evidence>
<name>A0AAV1KRV9_9NEOP</name>
<protein>
    <submittedName>
        <fullName evidence="2">Uncharacterized protein</fullName>
    </submittedName>
</protein>
<keyword evidence="1" id="KW-0732">Signal</keyword>
<dbReference type="SUPFAM" id="SSF100910">
    <property type="entry name" value="Chemosensory protein Csp2"/>
    <property type="match status" value="1"/>
</dbReference>
<feature type="signal peptide" evidence="1">
    <location>
        <begin position="1"/>
        <end position="17"/>
    </location>
</feature>
<gene>
    <name evidence="2" type="ORF">PARMNEM_LOCUS5717</name>
</gene>
<keyword evidence="3" id="KW-1185">Reference proteome</keyword>
<evidence type="ECO:0000313" key="2">
    <source>
        <dbReference type="EMBL" id="CAK1584491.1"/>
    </source>
</evidence>
<comment type="caution">
    <text evidence="2">The sequence shown here is derived from an EMBL/GenBank/DDBJ whole genome shotgun (WGS) entry which is preliminary data.</text>
</comment>
<dbReference type="Pfam" id="PF03392">
    <property type="entry name" value="OS-D"/>
    <property type="match status" value="1"/>
</dbReference>
<dbReference type="InterPro" id="IPR005055">
    <property type="entry name" value="A10/PebIII"/>
</dbReference>
<feature type="chain" id="PRO_5043707325" evidence="1">
    <location>
        <begin position="18"/>
        <end position="193"/>
    </location>
</feature>
<dbReference type="Gene3D" id="1.10.2080.10">
    <property type="entry name" value="Insect odorant-binding protein A10/Ejaculatory bulb-specific protein 3"/>
    <property type="match status" value="1"/>
</dbReference>
<organism evidence="2 3">
    <name type="scientific">Parnassius mnemosyne</name>
    <name type="common">clouded apollo</name>
    <dbReference type="NCBI Taxonomy" id="213953"/>
    <lineage>
        <taxon>Eukaryota</taxon>
        <taxon>Metazoa</taxon>
        <taxon>Ecdysozoa</taxon>
        <taxon>Arthropoda</taxon>
        <taxon>Hexapoda</taxon>
        <taxon>Insecta</taxon>
        <taxon>Pterygota</taxon>
        <taxon>Neoptera</taxon>
        <taxon>Endopterygota</taxon>
        <taxon>Lepidoptera</taxon>
        <taxon>Glossata</taxon>
        <taxon>Ditrysia</taxon>
        <taxon>Papilionoidea</taxon>
        <taxon>Papilionidae</taxon>
        <taxon>Parnassiinae</taxon>
        <taxon>Parnassini</taxon>
        <taxon>Parnassius</taxon>
        <taxon>Driopa</taxon>
    </lineage>
</organism>
<accession>A0AAV1KRV9</accession>
<dbReference type="EMBL" id="CAVLGL010000068">
    <property type="protein sequence ID" value="CAK1584491.1"/>
    <property type="molecule type" value="Genomic_DNA"/>
</dbReference>